<name>A0A2W5MD26_ANCNO</name>
<comment type="caution">
    <text evidence="2">The sequence shown here is derived from an EMBL/GenBank/DDBJ whole genome shotgun (WGS) entry which is preliminary data.</text>
</comment>
<evidence type="ECO:0000256" key="1">
    <source>
        <dbReference type="SAM" id="SignalP"/>
    </source>
</evidence>
<keyword evidence="1" id="KW-0732">Signal</keyword>
<dbReference type="EMBL" id="QFPN01000012">
    <property type="protein sequence ID" value="PZQ11310.1"/>
    <property type="molecule type" value="Genomic_DNA"/>
</dbReference>
<dbReference type="AlphaFoldDB" id="A0A2W5MD26"/>
<protein>
    <submittedName>
        <fullName evidence="2">Uncharacterized protein</fullName>
    </submittedName>
</protein>
<gene>
    <name evidence="2" type="ORF">DI565_18640</name>
</gene>
<evidence type="ECO:0000313" key="3">
    <source>
        <dbReference type="Proteomes" id="UP000249577"/>
    </source>
</evidence>
<feature type="chain" id="PRO_5015839557" evidence="1">
    <location>
        <begin position="24"/>
        <end position="162"/>
    </location>
</feature>
<reference evidence="2 3" key="1">
    <citation type="submission" date="2017-08" db="EMBL/GenBank/DDBJ databases">
        <title>Infants hospitalized years apart are colonized by the same room-sourced microbial strains.</title>
        <authorList>
            <person name="Brooks B."/>
            <person name="Olm M.R."/>
            <person name="Firek B.A."/>
            <person name="Baker R."/>
            <person name="Thomas B.C."/>
            <person name="Morowitz M.J."/>
            <person name="Banfield J.F."/>
        </authorList>
    </citation>
    <scope>NUCLEOTIDE SEQUENCE [LARGE SCALE GENOMIC DNA]</scope>
    <source>
        <strain evidence="2">S2_005_003_R2_43</strain>
    </source>
</reference>
<accession>A0A2W5MD26</accession>
<dbReference type="Proteomes" id="UP000249577">
    <property type="component" value="Unassembled WGS sequence"/>
</dbReference>
<sequence>MRLACASFAAAALLTAPHAPASAATYVVWQGIATVTAATPACSAAASERTRIAVGTNLRTMLRPKQLADNGADTRLSFIHDGQASFAVFLPGGAATGTYAGFGANYNGMIVANQAAAYRQVATAPKKPTADTVFLTASGTIENFMFIANCTVSYTAAYGLRL</sequence>
<evidence type="ECO:0000313" key="2">
    <source>
        <dbReference type="EMBL" id="PZQ11310.1"/>
    </source>
</evidence>
<proteinExistence type="predicted"/>
<feature type="signal peptide" evidence="1">
    <location>
        <begin position="1"/>
        <end position="23"/>
    </location>
</feature>
<organism evidence="2 3">
    <name type="scientific">Ancylobacter novellus</name>
    <name type="common">Thiobacillus novellus</name>
    <dbReference type="NCBI Taxonomy" id="921"/>
    <lineage>
        <taxon>Bacteria</taxon>
        <taxon>Pseudomonadati</taxon>
        <taxon>Pseudomonadota</taxon>
        <taxon>Alphaproteobacteria</taxon>
        <taxon>Hyphomicrobiales</taxon>
        <taxon>Xanthobacteraceae</taxon>
        <taxon>Ancylobacter</taxon>
    </lineage>
</organism>